<name>A0ABT5KUH9_9BURK</name>
<evidence type="ECO:0000256" key="3">
    <source>
        <dbReference type="ARBA" id="ARBA00022729"/>
    </source>
</evidence>
<evidence type="ECO:0000313" key="7">
    <source>
        <dbReference type="Proteomes" id="UP001219862"/>
    </source>
</evidence>
<evidence type="ECO:0000256" key="2">
    <source>
        <dbReference type="ARBA" id="ARBA00007639"/>
    </source>
</evidence>
<evidence type="ECO:0000259" key="5">
    <source>
        <dbReference type="Pfam" id="PF13407"/>
    </source>
</evidence>
<dbReference type="CDD" id="cd06319">
    <property type="entry name" value="PBP1_ABC_sugar_binding-like"/>
    <property type="match status" value="1"/>
</dbReference>
<dbReference type="Gene3D" id="3.40.50.2300">
    <property type="match status" value="2"/>
</dbReference>
<gene>
    <name evidence="6" type="ORF">PRZ01_15500</name>
</gene>
<feature type="chain" id="PRO_5045369272" evidence="4">
    <location>
        <begin position="36"/>
        <end position="334"/>
    </location>
</feature>
<comment type="subcellular location">
    <subcellularLocation>
        <location evidence="1">Cell envelope</location>
    </subcellularLocation>
</comment>
<reference evidence="6 7" key="1">
    <citation type="submission" date="2022-10" db="EMBL/GenBank/DDBJ databases">
        <title>paucibacter sp. hw8 Genome sequencing.</title>
        <authorList>
            <person name="Park S."/>
        </authorList>
    </citation>
    <scope>NUCLEOTIDE SEQUENCE [LARGE SCALE GENOMIC DNA]</scope>
    <source>
        <strain evidence="7">hw8</strain>
    </source>
</reference>
<dbReference type="SUPFAM" id="SSF53822">
    <property type="entry name" value="Periplasmic binding protein-like I"/>
    <property type="match status" value="1"/>
</dbReference>
<keyword evidence="3 4" id="KW-0732">Signal</keyword>
<dbReference type="RefSeq" id="WP_273597706.1">
    <property type="nucleotide sequence ID" value="NZ_JAQQXS010000014.1"/>
</dbReference>
<protein>
    <submittedName>
        <fullName evidence="6">Substrate-binding domain-containing protein</fullName>
    </submittedName>
</protein>
<dbReference type="Pfam" id="PF13407">
    <property type="entry name" value="Peripla_BP_4"/>
    <property type="match status" value="1"/>
</dbReference>
<sequence>MSSSNASRRRYLHRCLRQMAGASALFTLRPLPSWAAPAPWVAYLTPGLDLPFWRTLGRGVQATVEAKGYAFEAFDSHNSDDMQLQNARAVLARGAAGLVLSPTSSKSALDVLELAARANVPAVVADIGTNGGEYVSYIKSDNYKGAYGVGEVVARAMRERGWQGEGYCLCTIALDRKNGQDRTQGFRDAMSDAGFNNVLALRQMKSYSKDETYGFVKEMLQTYPRMRGLFVEVDQPTLGALQAIKDLKKTKDLVVGSFDGIPEFVDLLRNKSLAAVGMQQPFLMGRDAAQALLSSKSGGTPAKQILVPVLIATGRNMDEWLPTARKTVFGDIGP</sequence>
<dbReference type="Proteomes" id="UP001219862">
    <property type="component" value="Unassembled WGS sequence"/>
</dbReference>
<feature type="domain" description="Periplasmic binding protein" evidence="5">
    <location>
        <begin position="41"/>
        <end position="294"/>
    </location>
</feature>
<evidence type="ECO:0000256" key="1">
    <source>
        <dbReference type="ARBA" id="ARBA00004196"/>
    </source>
</evidence>
<comment type="similarity">
    <text evidence="2">Belongs to the bacterial solute-binding protein 2 family.</text>
</comment>
<dbReference type="PANTHER" id="PTHR46847:SF1">
    <property type="entry name" value="D-ALLOSE-BINDING PERIPLASMIC PROTEIN-RELATED"/>
    <property type="match status" value="1"/>
</dbReference>
<dbReference type="EMBL" id="JAQQXS010000014">
    <property type="protein sequence ID" value="MDC8786594.1"/>
    <property type="molecule type" value="Genomic_DNA"/>
</dbReference>
<proteinExistence type="inferred from homology"/>
<keyword evidence="7" id="KW-1185">Reference proteome</keyword>
<dbReference type="PANTHER" id="PTHR46847">
    <property type="entry name" value="D-ALLOSE-BINDING PERIPLASMIC PROTEIN-RELATED"/>
    <property type="match status" value="1"/>
</dbReference>
<feature type="signal peptide" evidence="4">
    <location>
        <begin position="1"/>
        <end position="35"/>
    </location>
</feature>
<comment type="caution">
    <text evidence="6">The sequence shown here is derived from an EMBL/GenBank/DDBJ whole genome shotgun (WGS) entry which is preliminary data.</text>
</comment>
<organism evidence="6 7">
    <name type="scientific">Roseateles koreensis</name>
    <dbReference type="NCBI Taxonomy" id="2987526"/>
    <lineage>
        <taxon>Bacteria</taxon>
        <taxon>Pseudomonadati</taxon>
        <taxon>Pseudomonadota</taxon>
        <taxon>Betaproteobacteria</taxon>
        <taxon>Burkholderiales</taxon>
        <taxon>Sphaerotilaceae</taxon>
        <taxon>Roseateles</taxon>
    </lineage>
</organism>
<accession>A0ABT5KUH9</accession>
<dbReference type="InterPro" id="IPR028082">
    <property type="entry name" value="Peripla_BP_I"/>
</dbReference>
<dbReference type="InterPro" id="IPR025997">
    <property type="entry name" value="SBP_2_dom"/>
</dbReference>
<evidence type="ECO:0000313" key="6">
    <source>
        <dbReference type="EMBL" id="MDC8786594.1"/>
    </source>
</evidence>
<evidence type="ECO:0000256" key="4">
    <source>
        <dbReference type="SAM" id="SignalP"/>
    </source>
</evidence>